<dbReference type="RefSeq" id="WP_067786221.1">
    <property type="nucleotide sequence ID" value="NZ_CP016545.1"/>
</dbReference>
<feature type="transmembrane region" description="Helical" evidence="1">
    <location>
        <begin position="60"/>
        <end position="78"/>
    </location>
</feature>
<evidence type="ECO:0000256" key="1">
    <source>
        <dbReference type="SAM" id="Phobius"/>
    </source>
</evidence>
<keyword evidence="1" id="KW-1133">Transmembrane helix</keyword>
<organism evidence="2 3">
    <name type="scientific">Paraurantiacibacter namhicola</name>
    <dbReference type="NCBI Taxonomy" id="645517"/>
    <lineage>
        <taxon>Bacteria</taxon>
        <taxon>Pseudomonadati</taxon>
        <taxon>Pseudomonadota</taxon>
        <taxon>Alphaproteobacteria</taxon>
        <taxon>Sphingomonadales</taxon>
        <taxon>Erythrobacteraceae</taxon>
        <taxon>Paraurantiacibacter</taxon>
    </lineage>
</organism>
<name>A0A1C7D750_9SPHN</name>
<evidence type="ECO:0008006" key="4">
    <source>
        <dbReference type="Google" id="ProtNLM"/>
    </source>
</evidence>
<evidence type="ECO:0000313" key="3">
    <source>
        <dbReference type="Proteomes" id="UP000092698"/>
    </source>
</evidence>
<reference evidence="2 3" key="1">
    <citation type="submission" date="2016-07" db="EMBL/GenBank/DDBJ databases">
        <title>Complete genome sequence of Altererythrobacter namhicola JCM 16345T, containing esterase-encoding genes.</title>
        <authorList>
            <person name="Cheng H."/>
            <person name="Wu Y.-H."/>
            <person name="Jian S.-L."/>
            <person name="Huo Y.-Y."/>
            <person name="Wang C.-S."/>
            <person name="Xu X.-W."/>
        </authorList>
    </citation>
    <scope>NUCLEOTIDE SEQUENCE [LARGE SCALE GENOMIC DNA]</scope>
    <source>
        <strain evidence="2 3">JCM 16345</strain>
    </source>
</reference>
<protein>
    <recommendedName>
        <fullName evidence="4">O-Antigen ligase</fullName>
    </recommendedName>
</protein>
<keyword evidence="1" id="KW-0812">Transmembrane</keyword>
<sequence length="448" mass="48113">MSSIAVTSSRPAPAAEPARSRAEATAAGPVWIAALLFYAAMLPREIRLQFGQFVIFPDRAYMYAMTPFILMAIARGALRFRPIDTCVFGAAAWMIVAMMANYGFADGLERGGAQAFDTVLAYLIGRISVRSLHDLRRLLVFVAPGFAISGGIMLLESVSRRLILQPLAQSVFGPLPVYLSGEEAGVQNRAGEIRLGLMRAQAGFPHSILAGVFLASGLGLYLFGWLKMPPKMAGIAGSLFGFFSLSSAAILALMVTAGLTAYEFLQRRIRELNWPLLIGAVIAVATVIQIASKSGLVSVFVRYFTLSPATGYFRTLIWEYGLLSVSNYPIFGIGFEGYERPTWVVTESIDAHWLLLAVRYGIPSALLLTGFFVGAITLVARASSRLPMADLMTMRGLAFALVTLFLTGFTVAFTGGIFAYFIALAGIGITISHNLQTQAAAGPQTGAA</sequence>
<proteinExistence type="predicted"/>
<feature type="transmembrane region" description="Helical" evidence="1">
    <location>
        <begin position="392"/>
        <end position="411"/>
    </location>
</feature>
<keyword evidence="1" id="KW-0472">Membrane</keyword>
<feature type="transmembrane region" description="Helical" evidence="1">
    <location>
        <begin position="138"/>
        <end position="155"/>
    </location>
</feature>
<dbReference type="EMBL" id="CP016545">
    <property type="protein sequence ID" value="ANU07151.1"/>
    <property type="molecule type" value="Genomic_DNA"/>
</dbReference>
<evidence type="ECO:0000313" key="2">
    <source>
        <dbReference type="EMBL" id="ANU07151.1"/>
    </source>
</evidence>
<feature type="transmembrane region" description="Helical" evidence="1">
    <location>
        <begin position="85"/>
        <end position="104"/>
    </location>
</feature>
<dbReference type="AlphaFoldDB" id="A0A1C7D750"/>
<feature type="transmembrane region" description="Helical" evidence="1">
    <location>
        <begin position="360"/>
        <end position="380"/>
    </location>
</feature>
<dbReference type="STRING" id="645517.A6F65_00833"/>
<feature type="transmembrane region" description="Helical" evidence="1">
    <location>
        <begin position="238"/>
        <end position="262"/>
    </location>
</feature>
<feature type="transmembrane region" description="Helical" evidence="1">
    <location>
        <begin position="274"/>
        <end position="292"/>
    </location>
</feature>
<accession>A0A1C7D750</accession>
<dbReference type="KEGG" id="anh:A6F65_00833"/>
<gene>
    <name evidence="2" type="ORF">A6F65_00833</name>
</gene>
<feature type="transmembrane region" description="Helical" evidence="1">
    <location>
        <begin position="21"/>
        <end position="40"/>
    </location>
</feature>
<dbReference type="Proteomes" id="UP000092698">
    <property type="component" value="Chromosome"/>
</dbReference>
<feature type="transmembrane region" description="Helical" evidence="1">
    <location>
        <begin position="208"/>
        <end position="226"/>
    </location>
</feature>
<keyword evidence="3" id="KW-1185">Reference proteome</keyword>
<dbReference type="OrthoDB" id="264250at2"/>